<reference evidence="4 5" key="1">
    <citation type="submission" date="2018-05" db="EMBL/GenBank/DDBJ databases">
        <title>Draft genome sequence of Scytalidium lignicola DSM 105466, a ubiquitous saprotrophic fungus.</title>
        <authorList>
            <person name="Buettner E."/>
            <person name="Gebauer A.M."/>
            <person name="Hofrichter M."/>
            <person name="Liers C."/>
            <person name="Kellner H."/>
        </authorList>
    </citation>
    <scope>NUCLEOTIDE SEQUENCE [LARGE SCALE GENOMIC DNA]</scope>
    <source>
        <strain evidence="4 5">DSM 105466</strain>
    </source>
</reference>
<dbReference type="Pfam" id="PF12796">
    <property type="entry name" value="Ank_2"/>
    <property type="match status" value="3"/>
</dbReference>
<evidence type="ECO:0000259" key="3">
    <source>
        <dbReference type="Pfam" id="PF26640"/>
    </source>
</evidence>
<dbReference type="Pfam" id="PF06985">
    <property type="entry name" value="HET"/>
    <property type="match status" value="1"/>
</dbReference>
<comment type="caution">
    <text evidence="4">The sequence shown here is derived from an EMBL/GenBank/DDBJ whole genome shotgun (WGS) entry which is preliminary data.</text>
</comment>
<evidence type="ECO:0000259" key="2">
    <source>
        <dbReference type="Pfam" id="PF06985"/>
    </source>
</evidence>
<dbReference type="Gene3D" id="1.25.40.20">
    <property type="entry name" value="Ankyrin repeat-containing domain"/>
    <property type="match status" value="3"/>
</dbReference>
<dbReference type="PROSITE" id="PS50088">
    <property type="entry name" value="ANK_REPEAT"/>
    <property type="match status" value="6"/>
</dbReference>
<dbReference type="SUPFAM" id="SSF48403">
    <property type="entry name" value="Ankyrin repeat"/>
    <property type="match status" value="1"/>
</dbReference>
<dbReference type="AlphaFoldDB" id="A0A3E2H1J6"/>
<feature type="repeat" description="ANK" evidence="1">
    <location>
        <begin position="673"/>
        <end position="705"/>
    </location>
</feature>
<protein>
    <submittedName>
        <fullName evidence="4">Uncharacterized protein</fullName>
    </submittedName>
</protein>
<evidence type="ECO:0000313" key="4">
    <source>
        <dbReference type="EMBL" id="RFU27235.1"/>
    </source>
</evidence>
<dbReference type="InterPro" id="IPR036770">
    <property type="entry name" value="Ankyrin_rpt-contain_sf"/>
</dbReference>
<keyword evidence="5" id="KW-1185">Reference proteome</keyword>
<organism evidence="4 5">
    <name type="scientific">Scytalidium lignicola</name>
    <name type="common">Hyphomycete</name>
    <dbReference type="NCBI Taxonomy" id="5539"/>
    <lineage>
        <taxon>Eukaryota</taxon>
        <taxon>Fungi</taxon>
        <taxon>Dikarya</taxon>
        <taxon>Ascomycota</taxon>
        <taxon>Pezizomycotina</taxon>
        <taxon>Leotiomycetes</taxon>
        <taxon>Leotiomycetes incertae sedis</taxon>
        <taxon>Scytalidium</taxon>
    </lineage>
</organism>
<dbReference type="OMA" id="ERVWCER"/>
<accession>A0A3E2H1J6</accession>
<feature type="domain" description="DUF8212" evidence="3">
    <location>
        <begin position="225"/>
        <end position="252"/>
    </location>
</feature>
<dbReference type="PANTHER" id="PTHR10622">
    <property type="entry name" value="HET DOMAIN-CONTAINING PROTEIN"/>
    <property type="match status" value="1"/>
</dbReference>
<dbReference type="Pfam" id="PF26640">
    <property type="entry name" value="DUF8212"/>
    <property type="match status" value="1"/>
</dbReference>
<dbReference type="OrthoDB" id="20872at2759"/>
<dbReference type="InterPro" id="IPR058525">
    <property type="entry name" value="DUF8212"/>
</dbReference>
<keyword evidence="1" id="KW-0040">ANK repeat</keyword>
<name>A0A3E2H1J6_SCYLI</name>
<feature type="repeat" description="ANK" evidence="1">
    <location>
        <begin position="607"/>
        <end position="639"/>
    </location>
</feature>
<dbReference type="PROSITE" id="PS50297">
    <property type="entry name" value="ANK_REP_REGION"/>
    <property type="match status" value="6"/>
</dbReference>
<dbReference type="EMBL" id="NCSJ02000216">
    <property type="protein sequence ID" value="RFU27235.1"/>
    <property type="molecule type" value="Genomic_DNA"/>
</dbReference>
<feature type="repeat" description="ANK" evidence="1">
    <location>
        <begin position="739"/>
        <end position="770"/>
    </location>
</feature>
<feature type="repeat" description="ANK" evidence="1">
    <location>
        <begin position="465"/>
        <end position="486"/>
    </location>
</feature>
<sequence length="770" mass="85707">MRLLNTNTVQITEFREDEVPPYAILSHTWSVVEATFYDMKGARGAEKGIYEKIYNSCSIAAADGFEYIWIDTCCIDKTSSAELSEAINSMYRWYQEAEVCYAYLADVPSSHIINSVAGHISSRFSRSKWFTRGWTLQELIAPRTVIFLDRDWYKIGTKSDLRQIISNITSIPNSILLDGDLEQCSIAQKMSWAANRNTSRVEDRAYCLMGIFGINMPLIYGEGKRAFIRLQEEIMKISDDQSLFAWKSKEENHGGLLATSPAAFKESGNIVVSNSFNISENPMTISNRGIHLELRFIGVGHRGLGLAILNCAEIGKDSLLAIYLRDVFLTMKQFERDWTDKFELLDQRTITLSHYTVRTIYVRQRRLTRSKDDGGHMLKPRIEEQNTALEEIHLHSNSKEFGGMKILIDISEQTPLFRTLSDIETNLKDEDVQTLLLHGAGEGHETVVKLLLARGDVVADLKDKDGRTPLSHAAGGGHEAVVKLLLARDDVDADSKDKKGRTPLSHAAGGGHEAVAWLLLTQNNVEANSRDVDGEMPLSHAARGGHKVLMKILLARSDTKSYSIDDMGRGVLSYAAERGQDALIKLLLTQSDIQLDFRDKADLKDIRGRTPLSYATQNGHEEIVKLLLESGAKLEAADSDGRTPLSYAAGDKHEGIIKLFLKYGVKIDAADYGGRTPLSFATWEGHESIVKLLLENGADLEATDINGRRPLSYAAGNGHKATVKLLLENGADQWAIDKDGKKPLSYAAENGHNAIVELLLDKQHDIGMRR</sequence>
<gene>
    <name evidence="4" type="ORF">B7463_g9114</name>
</gene>
<dbReference type="Proteomes" id="UP000258309">
    <property type="component" value="Unassembled WGS sequence"/>
</dbReference>
<feature type="repeat" description="ANK" evidence="1">
    <location>
        <begin position="706"/>
        <end position="738"/>
    </location>
</feature>
<feature type="repeat" description="ANK" evidence="1">
    <location>
        <begin position="640"/>
        <end position="672"/>
    </location>
</feature>
<dbReference type="PRINTS" id="PR01415">
    <property type="entry name" value="ANKYRIN"/>
</dbReference>
<dbReference type="InterPro" id="IPR010730">
    <property type="entry name" value="HET"/>
</dbReference>
<evidence type="ECO:0000313" key="5">
    <source>
        <dbReference type="Proteomes" id="UP000258309"/>
    </source>
</evidence>
<evidence type="ECO:0000256" key="1">
    <source>
        <dbReference type="PROSITE-ProRule" id="PRU00023"/>
    </source>
</evidence>
<feature type="non-terminal residue" evidence="4">
    <location>
        <position position="1"/>
    </location>
</feature>
<feature type="non-terminal residue" evidence="4">
    <location>
        <position position="770"/>
    </location>
</feature>
<dbReference type="STRING" id="5539.A0A3E2H1J6"/>
<dbReference type="InterPro" id="IPR002110">
    <property type="entry name" value="Ankyrin_rpt"/>
</dbReference>
<dbReference type="SMART" id="SM00248">
    <property type="entry name" value="ANK"/>
    <property type="match status" value="10"/>
</dbReference>
<dbReference type="PANTHER" id="PTHR10622:SF10">
    <property type="entry name" value="HET DOMAIN-CONTAINING PROTEIN"/>
    <property type="match status" value="1"/>
</dbReference>
<proteinExistence type="predicted"/>
<feature type="domain" description="Heterokaryon incompatibility" evidence="2">
    <location>
        <begin position="22"/>
        <end position="108"/>
    </location>
</feature>